<dbReference type="AlphaFoldDB" id="A0A2T4DTD1"/>
<name>A0A2T4DTD1_9BACT</name>
<dbReference type="PANTHER" id="PTHR46580:SF4">
    <property type="entry name" value="ATP_GTP-BINDING PROTEIN"/>
    <property type="match status" value="1"/>
</dbReference>
<comment type="caution">
    <text evidence="3">The sequence shown here is derived from an EMBL/GenBank/DDBJ whole genome shotgun (WGS) entry which is preliminary data.</text>
</comment>
<protein>
    <recommendedName>
        <fullName evidence="5">VCBS repeat-containing protein</fullName>
    </recommendedName>
</protein>
<dbReference type="InterPro" id="IPR013517">
    <property type="entry name" value="FG-GAP"/>
</dbReference>
<feature type="chain" id="PRO_5015468084" description="VCBS repeat-containing protein" evidence="2">
    <location>
        <begin position="21"/>
        <end position="619"/>
    </location>
</feature>
<proteinExistence type="predicted"/>
<dbReference type="Proteomes" id="UP000240608">
    <property type="component" value="Unassembled WGS sequence"/>
</dbReference>
<reference evidence="3 4" key="1">
    <citation type="submission" date="2018-03" db="EMBL/GenBank/DDBJ databases">
        <title>Cross-interface Injection: A General Nanoliter Liquid Handling Method Applied to Single Cells Genome Amplification Automated Nanoliter Liquid Handling Applied to Single Cell Multiple Displacement Amplification.</title>
        <authorList>
            <person name="Yun J."/>
            <person name="Xu P."/>
            <person name="Xu J."/>
            <person name="Dai X."/>
            <person name="Wang Y."/>
            <person name="Zheng X."/>
            <person name="Cao C."/>
            <person name="Yi Q."/>
            <person name="Zhu Y."/>
            <person name="Wang L."/>
            <person name="Dong Z."/>
            <person name="Huang Y."/>
            <person name="Huang L."/>
            <person name="Du W."/>
        </authorList>
    </citation>
    <scope>NUCLEOTIDE SEQUENCE [LARGE SCALE GENOMIC DNA]</scope>
    <source>
        <strain evidence="3 4">Z-D1-2</strain>
    </source>
</reference>
<dbReference type="PANTHER" id="PTHR46580">
    <property type="entry name" value="SENSOR KINASE-RELATED"/>
    <property type="match status" value="1"/>
</dbReference>
<sequence>MKKLLSLLVILLLSITFLNAQEVCNDGVDNDGDGFIDCFDSDCSGSSACEGHYLGNTDASCQAEPSSFPDFSITLGYQSANSVVNSLNRIAIGDLDRDGMPEILSTNKTQNKIYLLNGNDANIKYEATTNQPSSISGSMVNLQNDDCGEVFIINTGSNFKISSFDCELNPLWTSELIPDDPISLSFADFDQDGKVEMYYKDEIRDPVTGTRIVATSGIRWNDIPGGVVAVDILGDEDLELVLGNKIYAVNLGNRTQGAGSLTLLATMPTGYQTKMGSYASGQSASTSIADYNLDGNLDVIVTGADLGNVTNVFLWDVTNNTVKTFNDPFGNGDYQFGWKRGMGRVNVGDIDGDGQLNATFVSGKYMYALDENFELLWRNTINEESSGITSPTLFDFNGDGITEVVYRDEDYLYIMNGNDGSINTNVHCRSRTLLENPIVADVDADGSAEICVVCVSEGFMPAAKGFDLGIDDPAEVRVYKSAGTPWVGARSVWNQLAFFNVNINDDLTVPRNQQKHHLVFSDGVCTVGPNRPLNGFMNQSPLLNSNGCPTYAASDLNIIESTFSVSAPSCPEEDFSISFDFENIGSNSLSGNVPITFYDGDPSLAGSVKLNTELISLNN</sequence>
<evidence type="ECO:0000313" key="3">
    <source>
        <dbReference type="EMBL" id="PTB97094.1"/>
    </source>
</evidence>
<organism evidence="3 4">
    <name type="scientific">Marivirga lumbricoides</name>
    <dbReference type="NCBI Taxonomy" id="1046115"/>
    <lineage>
        <taxon>Bacteria</taxon>
        <taxon>Pseudomonadati</taxon>
        <taxon>Bacteroidota</taxon>
        <taxon>Cytophagia</taxon>
        <taxon>Cytophagales</taxon>
        <taxon>Marivirgaceae</taxon>
        <taxon>Marivirga</taxon>
    </lineage>
</organism>
<evidence type="ECO:0000313" key="4">
    <source>
        <dbReference type="Proteomes" id="UP000240608"/>
    </source>
</evidence>
<accession>A0A2T4DTD1</accession>
<dbReference type="Pfam" id="PF13517">
    <property type="entry name" value="FG-GAP_3"/>
    <property type="match status" value="1"/>
</dbReference>
<dbReference type="EMBL" id="PYVU01000025">
    <property type="protein sequence ID" value="PTB97094.1"/>
    <property type="molecule type" value="Genomic_DNA"/>
</dbReference>
<dbReference type="SUPFAM" id="SSF69318">
    <property type="entry name" value="Integrin alpha N-terminal domain"/>
    <property type="match status" value="2"/>
</dbReference>
<keyword evidence="1 2" id="KW-0732">Signal</keyword>
<gene>
    <name evidence="3" type="ORF">C9994_04530</name>
</gene>
<feature type="signal peptide" evidence="2">
    <location>
        <begin position="1"/>
        <end position="20"/>
    </location>
</feature>
<feature type="non-terminal residue" evidence="3">
    <location>
        <position position="619"/>
    </location>
</feature>
<evidence type="ECO:0000256" key="1">
    <source>
        <dbReference type="ARBA" id="ARBA00022729"/>
    </source>
</evidence>
<evidence type="ECO:0000256" key="2">
    <source>
        <dbReference type="SAM" id="SignalP"/>
    </source>
</evidence>
<dbReference type="InterPro" id="IPR028994">
    <property type="entry name" value="Integrin_alpha_N"/>
</dbReference>
<evidence type="ECO:0008006" key="5">
    <source>
        <dbReference type="Google" id="ProtNLM"/>
    </source>
</evidence>